<evidence type="ECO:0000313" key="1">
    <source>
        <dbReference type="EMBL" id="PRY33089.1"/>
    </source>
</evidence>
<organism evidence="1 2">
    <name type="scientific">Pseudosporangium ferrugineum</name>
    <dbReference type="NCBI Taxonomy" id="439699"/>
    <lineage>
        <taxon>Bacteria</taxon>
        <taxon>Bacillati</taxon>
        <taxon>Actinomycetota</taxon>
        <taxon>Actinomycetes</taxon>
        <taxon>Micromonosporales</taxon>
        <taxon>Micromonosporaceae</taxon>
        <taxon>Pseudosporangium</taxon>
    </lineage>
</organism>
<dbReference type="SUPFAM" id="SSF55469">
    <property type="entry name" value="FMN-dependent nitroreductase-like"/>
    <property type="match status" value="2"/>
</dbReference>
<protein>
    <recommendedName>
        <fullName evidence="3">Nitroreductase</fullName>
    </recommendedName>
</protein>
<dbReference type="NCBIfam" id="NF047509">
    <property type="entry name" value="Rv3131_FMN_oxido"/>
    <property type="match status" value="1"/>
</dbReference>
<evidence type="ECO:0008006" key="3">
    <source>
        <dbReference type="Google" id="ProtNLM"/>
    </source>
</evidence>
<dbReference type="Gene3D" id="3.40.109.10">
    <property type="entry name" value="NADH Oxidase"/>
    <property type="match status" value="1"/>
</dbReference>
<dbReference type="AlphaFoldDB" id="A0A2T0SI57"/>
<comment type="caution">
    <text evidence="1">The sequence shown here is derived from an EMBL/GenBank/DDBJ whole genome shotgun (WGS) entry which is preliminary data.</text>
</comment>
<name>A0A2T0SI57_9ACTN</name>
<accession>A0A2T0SI57</accession>
<gene>
    <name evidence="1" type="ORF">CLV70_101250</name>
</gene>
<proteinExistence type="predicted"/>
<dbReference type="PANTHER" id="PTHR23026:SF123">
    <property type="entry name" value="NAD(P)H NITROREDUCTASE RV3131-RELATED"/>
    <property type="match status" value="1"/>
</dbReference>
<dbReference type="EMBL" id="PVZG01000001">
    <property type="protein sequence ID" value="PRY33089.1"/>
    <property type="molecule type" value="Genomic_DNA"/>
</dbReference>
<keyword evidence="2" id="KW-1185">Reference proteome</keyword>
<reference evidence="1 2" key="1">
    <citation type="submission" date="2018-03" db="EMBL/GenBank/DDBJ databases">
        <title>Genomic Encyclopedia of Archaeal and Bacterial Type Strains, Phase II (KMG-II): from individual species to whole genera.</title>
        <authorList>
            <person name="Goeker M."/>
        </authorList>
    </citation>
    <scope>NUCLEOTIDE SEQUENCE [LARGE SCALE GENOMIC DNA]</scope>
    <source>
        <strain evidence="1 2">DSM 45348</strain>
    </source>
</reference>
<dbReference type="GO" id="GO:0016491">
    <property type="term" value="F:oxidoreductase activity"/>
    <property type="evidence" value="ECO:0007669"/>
    <property type="project" value="InterPro"/>
</dbReference>
<dbReference type="PANTHER" id="PTHR23026">
    <property type="entry name" value="NADPH NITROREDUCTASE"/>
    <property type="match status" value="1"/>
</dbReference>
<dbReference type="Proteomes" id="UP000239209">
    <property type="component" value="Unassembled WGS sequence"/>
</dbReference>
<dbReference type="InterPro" id="IPR000415">
    <property type="entry name" value="Nitroreductase-like"/>
</dbReference>
<dbReference type="OrthoDB" id="8156917at2"/>
<dbReference type="InterPro" id="IPR050627">
    <property type="entry name" value="Nitroreductase/BluB"/>
</dbReference>
<evidence type="ECO:0000313" key="2">
    <source>
        <dbReference type="Proteomes" id="UP000239209"/>
    </source>
</evidence>
<sequence>MTTPAEALAAAARTSLHAPSVFNTQPWRWRIAGDTMTLRADRSRALAATDPDGRLLLLSCGAALHHARVALAAAGHQAAVERLPEPGDPDLLARITFTGEKPADARAAGLVAAAAVRRTDRRAYGDRPVTEEQLTGLRRVVEAEGAYLHTVRPDQMPMLGISAELAGEAERLDPAYREELERWTARPAHTGDGVPPSTAVRPALRRVPVRDFVPDGQAGLDAGDGYDAGAAYVIVFGLSDRPADLLRAGEALSALLLTATADGLATAPLSDAVEVEWPRQLLRGLLAGIGEPYVAVRLGYPETAAPLPAAPRREPADVIEIVAR</sequence>
<dbReference type="RefSeq" id="WP_106124975.1">
    <property type="nucleotide sequence ID" value="NZ_PVZG01000001.1"/>
</dbReference>